<evidence type="ECO:0000313" key="2">
    <source>
        <dbReference type="EMBL" id="CEK93015.1"/>
    </source>
</evidence>
<evidence type="ECO:0008006" key="4">
    <source>
        <dbReference type="Google" id="ProtNLM"/>
    </source>
</evidence>
<dbReference type="EMBL" id="HACG01046149">
    <property type="protein sequence ID" value="CEK93014.1"/>
    <property type="molecule type" value="Transcribed_RNA"/>
</dbReference>
<organism evidence="3">
    <name type="scientific">Arion vulgaris</name>
    <dbReference type="NCBI Taxonomy" id="1028688"/>
    <lineage>
        <taxon>Eukaryota</taxon>
        <taxon>Metazoa</taxon>
        <taxon>Spiralia</taxon>
        <taxon>Lophotrochozoa</taxon>
        <taxon>Mollusca</taxon>
        <taxon>Gastropoda</taxon>
        <taxon>Heterobranchia</taxon>
        <taxon>Euthyneura</taxon>
        <taxon>Panpulmonata</taxon>
        <taxon>Eupulmonata</taxon>
        <taxon>Stylommatophora</taxon>
        <taxon>Helicina</taxon>
        <taxon>Arionoidea</taxon>
        <taxon>Arionidae</taxon>
        <taxon>Arion</taxon>
    </lineage>
</organism>
<reference evidence="3" key="1">
    <citation type="submission" date="2014-12" db="EMBL/GenBank/DDBJ databases">
        <title>Insight into the proteome of Arion vulgaris.</title>
        <authorList>
            <person name="Aradska J."/>
            <person name="Bulat T."/>
            <person name="Smidak R."/>
            <person name="Sarate P."/>
            <person name="Gangsoo J."/>
            <person name="Sialana F."/>
            <person name="Bilban M."/>
            <person name="Lubec G."/>
        </authorList>
    </citation>
    <scope>NUCLEOTIDE SEQUENCE</scope>
    <source>
        <tissue evidence="3">Skin</tissue>
    </source>
</reference>
<dbReference type="InterPro" id="IPR036691">
    <property type="entry name" value="Endo/exonu/phosph_ase_sf"/>
</dbReference>
<name>A0A0B7BJF8_9EUPU</name>
<dbReference type="EMBL" id="HACG01046150">
    <property type="protein sequence ID" value="CEK93015.1"/>
    <property type="molecule type" value="Transcribed_RNA"/>
</dbReference>
<proteinExistence type="predicted"/>
<dbReference type="Gene3D" id="3.60.10.10">
    <property type="entry name" value="Endonuclease/exonuclease/phosphatase"/>
    <property type="match status" value="1"/>
</dbReference>
<gene>
    <name evidence="3" type="primary">ORF191548</name>
    <name evidence="1" type="synonym">ORF191528</name>
    <name evidence="2" type="synonym">ORF191532</name>
</gene>
<sequence length="88" mass="10776">MTWYKWNDPDIKSQIDYILTRKRDFSEISDAKVIANISIDTDHRMVVIDRKDKINSNIRKKKSSIETMERIRECRKWNHFQRKNTTKF</sequence>
<protein>
    <recommendedName>
        <fullName evidence="4">Endonuclease/exonuclease/phosphatase domain-containing protein</fullName>
    </recommendedName>
</protein>
<accession>A0A0B7BJF8</accession>
<dbReference type="EMBL" id="HACG01046152">
    <property type="protein sequence ID" value="CEK93017.1"/>
    <property type="molecule type" value="Transcribed_RNA"/>
</dbReference>
<evidence type="ECO:0000313" key="3">
    <source>
        <dbReference type="EMBL" id="CEK93017.1"/>
    </source>
</evidence>
<dbReference type="AlphaFoldDB" id="A0A0B7BJF8"/>
<evidence type="ECO:0000313" key="1">
    <source>
        <dbReference type="EMBL" id="CEK93014.1"/>
    </source>
</evidence>